<comment type="caution">
    <text evidence="15">The sequence shown here is derived from an EMBL/GenBank/DDBJ whole genome shotgun (WGS) entry which is preliminary data.</text>
</comment>
<evidence type="ECO:0000256" key="5">
    <source>
        <dbReference type="ARBA" id="ARBA00004787"/>
    </source>
</evidence>
<comment type="pathway">
    <text evidence="4 13">Isoprenoid biosynthesis; isopentenyl diphosphate biosynthesis via DXP pathway; isopentenyl diphosphate from 1-deoxy-D-xylulose 5-phosphate: step 4/6.</text>
</comment>
<dbReference type="GO" id="GO:0046872">
    <property type="term" value="F:metal ion binding"/>
    <property type="evidence" value="ECO:0007669"/>
    <property type="project" value="UniProtKB-KW"/>
</dbReference>
<dbReference type="EC" id="4.6.1.12" evidence="13"/>
<dbReference type="Gene3D" id="3.90.550.10">
    <property type="entry name" value="Spore Coat Polysaccharide Biosynthesis Protein SpsA, Chain A"/>
    <property type="match status" value="1"/>
</dbReference>
<comment type="cofactor">
    <cofactor evidence="3 13">
        <name>a divalent metal cation</name>
        <dbReference type="ChEBI" id="CHEBI:60240"/>
    </cofactor>
</comment>
<feature type="binding site" evidence="13">
    <location>
        <position position="288"/>
    </location>
    <ligand>
        <name>a divalent metal cation</name>
        <dbReference type="ChEBI" id="CHEBI:60240"/>
    </ligand>
</feature>
<feature type="binding site" evidence="13">
    <location>
        <begin position="302"/>
        <end position="304"/>
    </location>
    <ligand>
        <name>4-CDP-2-C-methyl-D-erythritol 2-phosphate</name>
        <dbReference type="ChEBI" id="CHEBI:57919"/>
    </ligand>
</feature>
<evidence type="ECO:0000256" key="3">
    <source>
        <dbReference type="ARBA" id="ARBA00001968"/>
    </source>
</evidence>
<dbReference type="InterPro" id="IPR018294">
    <property type="entry name" value="ISPD_synthase_CS"/>
</dbReference>
<dbReference type="EMBL" id="ADCP02000001">
    <property type="protein sequence ID" value="EFV44622.1"/>
    <property type="molecule type" value="Genomic_DNA"/>
</dbReference>
<keyword evidence="7 13" id="KW-0808">Transferase</keyword>
<dbReference type="GeneID" id="78086644"/>
<feature type="site" description="Transition state stabilizer" evidence="13">
    <location>
        <position position="24"/>
    </location>
</feature>
<dbReference type="GO" id="GO:0050518">
    <property type="term" value="F:2-C-methyl-D-erythritol 4-phosphate cytidylyltransferase activity"/>
    <property type="evidence" value="ECO:0007669"/>
    <property type="project" value="UniProtKB-UniRule"/>
</dbReference>
<feature type="binding site" evidence="13">
    <location>
        <position position="247"/>
    </location>
    <ligand>
        <name>a divalent metal cation</name>
        <dbReference type="ChEBI" id="CHEBI:60240"/>
    </ligand>
</feature>
<feature type="site" description="Positions MEP for the nucleophilic attack" evidence="13">
    <location>
        <position position="166"/>
    </location>
</feature>
<keyword evidence="8 13" id="KW-0548">Nucleotidyltransferase</keyword>
<dbReference type="GO" id="GO:0019288">
    <property type="term" value="P:isopentenyl diphosphate biosynthetic process, methylerythritol 4-phosphate pathway"/>
    <property type="evidence" value="ECO:0007669"/>
    <property type="project" value="UniProtKB-UniRule"/>
</dbReference>
<dbReference type="HAMAP" id="MF_01520">
    <property type="entry name" value="IspDF"/>
    <property type="match status" value="1"/>
</dbReference>
<feature type="binding site" evidence="13">
    <location>
        <position position="385"/>
    </location>
    <ligand>
        <name>4-CDP-2-C-methyl-D-erythritol 2-phosphate</name>
        <dbReference type="ChEBI" id="CHEBI:57919"/>
    </ligand>
</feature>
<dbReference type="CDD" id="cd00554">
    <property type="entry name" value="MECDP_synthase"/>
    <property type="match status" value="1"/>
</dbReference>
<dbReference type="SUPFAM" id="SSF69765">
    <property type="entry name" value="IpsF-like"/>
    <property type="match status" value="1"/>
</dbReference>
<protein>
    <recommendedName>
        <fullName evidence="13">Bifunctional enzyme IspD/IspF</fullName>
    </recommendedName>
    <domain>
        <recommendedName>
            <fullName evidence="13">2-C-methyl-D-erythritol 4-phosphate cytidylyltransferase</fullName>
            <ecNumber evidence="13">2.7.7.60</ecNumber>
        </recommendedName>
        <alternativeName>
            <fullName evidence="13">4-diphosphocytidyl-2C-methyl-D-erythritol synthase</fullName>
        </alternativeName>
        <alternativeName>
            <fullName evidence="13">MEP cytidylyltransferase</fullName>
            <shortName evidence="13">MCT</shortName>
        </alternativeName>
    </domain>
    <domain>
        <recommendedName>
            <fullName evidence="13">2-C-methyl-D-erythritol 2,4-cyclodiphosphate synthase</fullName>
            <shortName evidence="13">MECDP-synthase</shortName>
            <shortName evidence="13">MECPP-synthase</shortName>
            <shortName evidence="13">MECPS</shortName>
            <ecNumber evidence="13">4.6.1.12</ecNumber>
        </recommendedName>
    </domain>
</protein>
<feature type="binding site" evidence="13">
    <location>
        <begin position="280"/>
        <end position="281"/>
    </location>
    <ligand>
        <name>4-CDP-2-C-methyl-D-erythritol 2-phosphate</name>
        <dbReference type="ChEBI" id="CHEBI:57919"/>
    </ligand>
</feature>
<evidence type="ECO:0000256" key="4">
    <source>
        <dbReference type="ARBA" id="ARBA00004709"/>
    </source>
</evidence>
<evidence type="ECO:0000256" key="6">
    <source>
        <dbReference type="ARBA" id="ARBA00009789"/>
    </source>
</evidence>
<feature type="region of interest" description="2-C-methyl-D-erythritol 2,4-cyclodiphosphate synthase" evidence="13">
    <location>
        <begin position="241"/>
        <end position="407"/>
    </location>
</feature>
<evidence type="ECO:0000256" key="12">
    <source>
        <dbReference type="ARBA" id="ARBA00023268"/>
    </source>
</evidence>
<dbReference type="HAMAP" id="MF_00107">
    <property type="entry name" value="IspF"/>
    <property type="match status" value="1"/>
</dbReference>
<dbReference type="OrthoDB" id="9804336at2"/>
<keyword evidence="16" id="KW-1185">Reference proteome</keyword>
<feature type="site" description="Transition state stabilizer" evidence="13">
    <location>
        <position position="14"/>
    </location>
</feature>
<evidence type="ECO:0000256" key="2">
    <source>
        <dbReference type="ARBA" id="ARBA00001282"/>
    </source>
</evidence>
<dbReference type="HOGENOM" id="CLU_042800_2_6_7"/>
<dbReference type="InterPro" id="IPR026596">
    <property type="entry name" value="IspD/F"/>
</dbReference>
<keyword evidence="9 13" id="KW-0479">Metal-binding</keyword>
<dbReference type="InterPro" id="IPR034683">
    <property type="entry name" value="IspD/TarI"/>
</dbReference>
<dbReference type="InterPro" id="IPR001228">
    <property type="entry name" value="IspD"/>
</dbReference>
<dbReference type="NCBIfam" id="TIGR00453">
    <property type="entry name" value="ispD"/>
    <property type="match status" value="1"/>
</dbReference>
<feature type="region of interest" description="2-C-methyl-D-erythritol 4-phosphate cytidylyltransferase" evidence="13">
    <location>
        <begin position="1"/>
        <end position="240"/>
    </location>
</feature>
<dbReference type="NCBIfam" id="TIGR00151">
    <property type="entry name" value="ispF"/>
    <property type="match status" value="1"/>
</dbReference>
<name>E5Y5R0_BILW3</name>
<dbReference type="CDD" id="cd02516">
    <property type="entry name" value="CDP-ME_synthetase"/>
    <property type="match status" value="1"/>
</dbReference>
<feature type="binding site" evidence="13">
    <location>
        <position position="249"/>
    </location>
    <ligand>
        <name>a divalent metal cation</name>
        <dbReference type="ChEBI" id="CHEBI:60240"/>
    </ligand>
</feature>
<proteinExistence type="inferred from homology"/>
<dbReference type="PROSITE" id="PS01295">
    <property type="entry name" value="ISPD"/>
    <property type="match status" value="1"/>
</dbReference>
<keyword evidence="11 13" id="KW-0456">Lyase</keyword>
<evidence type="ECO:0000256" key="8">
    <source>
        <dbReference type="ARBA" id="ARBA00022695"/>
    </source>
</evidence>
<dbReference type="PANTHER" id="PTHR43181">
    <property type="entry name" value="2-C-METHYL-D-ERYTHRITOL 2,4-CYCLODIPHOSPHATE SYNTHASE, CHLOROPLASTIC"/>
    <property type="match status" value="1"/>
</dbReference>
<feature type="binding site" evidence="13">
    <location>
        <begin position="307"/>
        <end position="311"/>
    </location>
    <ligand>
        <name>4-CDP-2-C-methyl-D-erythritol 2-phosphate</name>
        <dbReference type="ChEBI" id="CHEBI:57919"/>
    </ligand>
</feature>
<dbReference type="Proteomes" id="UP000006034">
    <property type="component" value="Unassembled WGS sequence"/>
</dbReference>
<dbReference type="GO" id="GO:0016114">
    <property type="term" value="P:terpenoid biosynthetic process"/>
    <property type="evidence" value="ECO:0007669"/>
    <property type="project" value="InterPro"/>
</dbReference>
<comment type="pathway">
    <text evidence="5 13">Isoprenoid biosynthesis; isopentenyl diphosphate biosynthesis via DXP pathway; isopentenyl diphosphate from 1-deoxy-D-xylulose 5-phosphate: step 2/6.</text>
</comment>
<dbReference type="EC" id="2.7.7.60" evidence="13"/>
<evidence type="ECO:0000259" key="14">
    <source>
        <dbReference type="Pfam" id="PF02542"/>
    </source>
</evidence>
<dbReference type="AlphaFoldDB" id="E5Y5R0"/>
<dbReference type="FunFam" id="3.90.550.10:FF:000003">
    <property type="entry name" value="2-C-methyl-D-erythritol 4-phosphate cytidylyltransferase"/>
    <property type="match status" value="1"/>
</dbReference>
<feature type="site" description="Transition state stabilizer" evidence="13">
    <location>
        <position position="280"/>
    </location>
</feature>
<feature type="site" description="Transition state stabilizer" evidence="13">
    <location>
        <position position="379"/>
    </location>
</feature>
<dbReference type="InterPro" id="IPR020555">
    <property type="entry name" value="MECDP_synthase_CS"/>
</dbReference>
<feature type="domain" description="2-C-methyl-D-erythritol 2,4-cyclodiphosphate synthase" evidence="14">
    <location>
        <begin position="242"/>
        <end position="399"/>
    </location>
</feature>
<dbReference type="Pfam" id="PF02542">
    <property type="entry name" value="YgbB"/>
    <property type="match status" value="1"/>
</dbReference>
<dbReference type="SUPFAM" id="SSF53448">
    <property type="entry name" value="Nucleotide-diphospho-sugar transferases"/>
    <property type="match status" value="1"/>
</dbReference>
<comment type="caution">
    <text evidence="13">Lacks conserved residue(s) required for the propagation of feature annotation.</text>
</comment>
<feature type="binding site" evidence="13">
    <location>
        <begin position="247"/>
        <end position="249"/>
    </location>
    <ligand>
        <name>4-CDP-2-C-methyl-D-erythritol 2-phosphate</name>
        <dbReference type="ChEBI" id="CHEBI:57919"/>
    </ligand>
</feature>
<dbReference type="eggNOG" id="COG0245">
    <property type="taxonomic scope" value="Bacteria"/>
</dbReference>
<evidence type="ECO:0000256" key="10">
    <source>
        <dbReference type="ARBA" id="ARBA00023229"/>
    </source>
</evidence>
<dbReference type="Gene3D" id="3.30.1330.50">
    <property type="entry name" value="2-C-methyl-D-erythritol 2,4-cyclodiphosphate synthase"/>
    <property type="match status" value="1"/>
</dbReference>
<reference evidence="15 16" key="1">
    <citation type="submission" date="2010-10" db="EMBL/GenBank/DDBJ databases">
        <authorList>
            <consortium name="The Broad Institute Genome Sequencing Platform"/>
            <person name="Ward D."/>
            <person name="Earl A."/>
            <person name="Feldgarden M."/>
            <person name="Young S.K."/>
            <person name="Gargeya S."/>
            <person name="Zeng Q."/>
            <person name="Alvarado L."/>
            <person name="Berlin A."/>
            <person name="Bochicchio J."/>
            <person name="Chapman S.B."/>
            <person name="Chen Z."/>
            <person name="Freedman E."/>
            <person name="Gellesch M."/>
            <person name="Goldberg J."/>
            <person name="Griggs A."/>
            <person name="Gujja S."/>
            <person name="Heilman E."/>
            <person name="Heiman D."/>
            <person name="Howarth C."/>
            <person name="Mehta T."/>
            <person name="Neiman D."/>
            <person name="Pearson M."/>
            <person name="Roberts A."/>
            <person name="Saif S."/>
            <person name="Shea T."/>
            <person name="Shenoy N."/>
            <person name="Sisk P."/>
            <person name="Stolte C."/>
            <person name="Sykes S."/>
            <person name="White J."/>
            <person name="Yandava C."/>
            <person name="Allen-Vercoe E."/>
            <person name="Sibley C."/>
            <person name="Ambrose C.E."/>
            <person name="Strauss J."/>
            <person name="Daigneault M."/>
            <person name="Haas B."/>
            <person name="Nusbaum C."/>
            <person name="Birren B."/>
        </authorList>
    </citation>
    <scope>NUCLEOTIDE SEQUENCE [LARGE SCALE GENOMIC DNA]</scope>
    <source>
        <strain evidence="15 16">3_1_6</strain>
    </source>
</reference>
<dbReference type="eggNOG" id="COG1211">
    <property type="taxonomic scope" value="Bacteria"/>
</dbReference>
<dbReference type="STRING" id="563192.HMPREF0179_01523"/>
<dbReference type="Pfam" id="PF01128">
    <property type="entry name" value="IspD"/>
    <property type="match status" value="1"/>
</dbReference>
<evidence type="ECO:0000256" key="11">
    <source>
        <dbReference type="ARBA" id="ARBA00023239"/>
    </source>
</evidence>
<evidence type="ECO:0000256" key="7">
    <source>
        <dbReference type="ARBA" id="ARBA00022679"/>
    </source>
</evidence>
<keyword evidence="12 13" id="KW-0511">Multifunctional enzyme</keyword>
<comment type="similarity">
    <text evidence="6">Belongs to the IspD/TarI cytidylyltransferase family. IspD subfamily.</text>
</comment>
<accession>E5Y5R0</accession>
<dbReference type="UniPathway" id="UPA00056">
    <property type="reaction ID" value="UER00093"/>
</dbReference>
<dbReference type="PROSITE" id="PS01350">
    <property type="entry name" value="ISPF"/>
    <property type="match status" value="1"/>
</dbReference>
<gene>
    <name evidence="13" type="primary">ispDF</name>
    <name evidence="15" type="ORF">HMPREF0179_01523</name>
</gene>
<dbReference type="InterPro" id="IPR029044">
    <property type="entry name" value="Nucleotide-diphossugar_trans"/>
</dbReference>
<comment type="similarity">
    <text evidence="13">In the N-terminal section; belongs to the IspD/TarI cytidylyltransferase family. IspD subfamily.</text>
</comment>
<dbReference type="InterPro" id="IPR003526">
    <property type="entry name" value="MECDP_synthase"/>
</dbReference>
<keyword evidence="10 13" id="KW-0414">Isoprene biosynthesis</keyword>
<evidence type="ECO:0000256" key="1">
    <source>
        <dbReference type="ARBA" id="ARBA00000200"/>
    </source>
</evidence>
<evidence type="ECO:0000313" key="15">
    <source>
        <dbReference type="EMBL" id="EFV44622.1"/>
    </source>
</evidence>
<evidence type="ECO:0000313" key="16">
    <source>
        <dbReference type="Proteomes" id="UP000006034"/>
    </source>
</evidence>
<comment type="function">
    <text evidence="13">Bifunctional enzyme that catalyzes the formation of 4-diphosphocytidyl-2-C-methyl-D-erythritol from CTP and 2-C-methyl-D-erythritol 4-phosphate (MEP) (IspD), and catalyzes the conversion of 4-diphosphocytidyl-2-C-methyl-D-erythritol 2-phosphate (CDP-ME2P) to 2-C-methyl-D-erythritol 2,4-cyclodiphosphate (ME-CPP) with a corresponding release of cytidine 5-monophosphate (CMP) (IspF).</text>
</comment>
<evidence type="ECO:0000256" key="13">
    <source>
        <dbReference type="HAMAP-Rule" id="MF_01520"/>
    </source>
</evidence>
<dbReference type="GO" id="GO:0008685">
    <property type="term" value="F:2-C-methyl-D-erythritol 2,4-cyclodiphosphate synthase activity"/>
    <property type="evidence" value="ECO:0007669"/>
    <property type="project" value="UniProtKB-UniRule"/>
</dbReference>
<reference evidence="15 16" key="2">
    <citation type="submission" date="2013-04" db="EMBL/GenBank/DDBJ databases">
        <title>The Genome Sequence of Bilophila wadsworthia 3_1_6.</title>
        <authorList>
            <consortium name="The Broad Institute Genomics Platform"/>
            <person name="Earl A."/>
            <person name="Ward D."/>
            <person name="Feldgarden M."/>
            <person name="Gevers D."/>
            <person name="Sibley C."/>
            <person name="Strauss J."/>
            <person name="Allen-Vercoe E."/>
            <person name="Walker B."/>
            <person name="Young S."/>
            <person name="Zeng Q."/>
            <person name="Gargeya S."/>
            <person name="Fitzgerald M."/>
            <person name="Haas B."/>
            <person name="Abouelleil A."/>
            <person name="Allen A.W."/>
            <person name="Alvarado L."/>
            <person name="Arachchi H.M."/>
            <person name="Berlin A.M."/>
            <person name="Chapman S.B."/>
            <person name="Gainer-Dewar J."/>
            <person name="Goldberg J."/>
            <person name="Griggs A."/>
            <person name="Gujja S."/>
            <person name="Hansen M."/>
            <person name="Howarth C."/>
            <person name="Imamovic A."/>
            <person name="Ireland A."/>
            <person name="Larimer J."/>
            <person name="McCowan C."/>
            <person name="Murphy C."/>
            <person name="Pearson M."/>
            <person name="Poon T.W."/>
            <person name="Priest M."/>
            <person name="Roberts A."/>
            <person name="Saif S."/>
            <person name="Shea T."/>
            <person name="Sisk P."/>
            <person name="Sykes S."/>
            <person name="Wortman J."/>
            <person name="Nusbaum C."/>
            <person name="Birren B."/>
        </authorList>
    </citation>
    <scope>NUCLEOTIDE SEQUENCE [LARGE SCALE GENOMIC DNA]</scope>
    <source>
        <strain evidence="15 16">3_1_6</strain>
    </source>
</reference>
<dbReference type="PANTHER" id="PTHR43181:SF1">
    <property type="entry name" value="2-C-METHYL-D-ERYTHRITOL 2,4-CYCLODIPHOSPHATE SYNTHASE, CHLOROPLASTIC"/>
    <property type="match status" value="1"/>
</dbReference>
<dbReference type="RefSeq" id="WP_005026800.1">
    <property type="nucleotide sequence ID" value="NZ_KE150238.1"/>
</dbReference>
<feature type="binding site" evidence="13">
    <location>
        <begin position="378"/>
        <end position="381"/>
    </location>
    <ligand>
        <name>4-CDP-2-C-methyl-D-erythritol 2-phosphate</name>
        <dbReference type="ChEBI" id="CHEBI:57919"/>
    </ligand>
</feature>
<evidence type="ECO:0000256" key="9">
    <source>
        <dbReference type="ARBA" id="ARBA00022723"/>
    </source>
</evidence>
<feature type="site" description="Positions MEP for the nucleophilic attack" evidence="13">
    <location>
        <position position="222"/>
    </location>
</feature>
<organism evidence="15 16">
    <name type="scientific">Bilophila wadsworthia (strain 3_1_6)</name>
    <dbReference type="NCBI Taxonomy" id="563192"/>
    <lineage>
        <taxon>Bacteria</taxon>
        <taxon>Pseudomonadati</taxon>
        <taxon>Thermodesulfobacteriota</taxon>
        <taxon>Desulfovibrionia</taxon>
        <taxon>Desulfovibrionales</taxon>
        <taxon>Desulfovibrionaceae</taxon>
        <taxon>Bilophila</taxon>
    </lineage>
</organism>
<dbReference type="InterPro" id="IPR036571">
    <property type="entry name" value="MECDP_synthase_sf"/>
</dbReference>
<comment type="similarity">
    <text evidence="13">In the C-terminal section; belongs to the IspF family.</text>
</comment>
<comment type="catalytic activity">
    <reaction evidence="2 13">
        <text>2-C-methyl-D-erythritol 4-phosphate + CTP + H(+) = 4-CDP-2-C-methyl-D-erythritol + diphosphate</text>
        <dbReference type="Rhea" id="RHEA:13429"/>
        <dbReference type="ChEBI" id="CHEBI:15378"/>
        <dbReference type="ChEBI" id="CHEBI:33019"/>
        <dbReference type="ChEBI" id="CHEBI:37563"/>
        <dbReference type="ChEBI" id="CHEBI:57823"/>
        <dbReference type="ChEBI" id="CHEBI:58262"/>
        <dbReference type="EC" id="2.7.7.60"/>
    </reaction>
</comment>
<comment type="catalytic activity">
    <reaction evidence="1 13">
        <text>4-CDP-2-C-methyl-D-erythritol 2-phosphate = 2-C-methyl-D-erythritol 2,4-cyclic diphosphate + CMP</text>
        <dbReference type="Rhea" id="RHEA:23864"/>
        <dbReference type="ChEBI" id="CHEBI:57919"/>
        <dbReference type="ChEBI" id="CHEBI:58483"/>
        <dbReference type="ChEBI" id="CHEBI:60377"/>
        <dbReference type="EC" id="4.6.1.12"/>
    </reaction>
</comment>
<sequence>MAWTLLLAAGQGNRLASATGGLAKQFLDWKGAPLYWESALVFSRCARVEGLVFVFPEACIDEERERVAGLMRNASLGIPWKVVAGGALRQDSVRNGLSALPDDCMEVLIHDAARPFVSPVLVNRILDGLHGEASGECVAACIPGIPVVDTIKVMDEEKKVVATPDRKHLMAVQTPQGFSLAFLRAAHQRAEQEGWVVTDDASLLELCGHAVHVAEGEAGNKKITTPEDLEMLRMTGERIPCVGYGYDVHKYADGNEARQPARPMRLGGVPIAGSPDVLAHSDGDVLLHALMDALLGCIGAGDIGTFFPDSDPAFDNVNSAVLLDTVLEHVQKANVHITHVDLTVIAQIPKVGPHREMIRRNVARLLGLDMGAVNVKATTEEGLGFTGERLGIKAVAVVTGLRGNRDT</sequence>